<evidence type="ECO:0000256" key="1">
    <source>
        <dbReference type="SAM" id="MobiDB-lite"/>
    </source>
</evidence>
<dbReference type="GeneID" id="70188449"/>
<gene>
    <name evidence="2" type="ORF">B0I36DRAFT_364115</name>
</gene>
<reference evidence="2" key="1">
    <citation type="journal article" date="2021" name="Nat. Commun.">
        <title>Genetic determinants of endophytism in the Arabidopsis root mycobiome.</title>
        <authorList>
            <person name="Mesny F."/>
            <person name="Miyauchi S."/>
            <person name="Thiergart T."/>
            <person name="Pickel B."/>
            <person name="Atanasova L."/>
            <person name="Karlsson M."/>
            <person name="Huettel B."/>
            <person name="Barry K.W."/>
            <person name="Haridas S."/>
            <person name="Chen C."/>
            <person name="Bauer D."/>
            <person name="Andreopoulos W."/>
            <person name="Pangilinan J."/>
            <person name="LaButti K."/>
            <person name="Riley R."/>
            <person name="Lipzen A."/>
            <person name="Clum A."/>
            <person name="Drula E."/>
            <person name="Henrissat B."/>
            <person name="Kohler A."/>
            <person name="Grigoriev I.V."/>
            <person name="Martin F.M."/>
            <person name="Hacquard S."/>
        </authorList>
    </citation>
    <scope>NUCLEOTIDE SEQUENCE</scope>
    <source>
        <strain evidence="2">MPI-CAGE-CH-0230</strain>
    </source>
</reference>
<comment type="caution">
    <text evidence="2">The sequence shown here is derived from an EMBL/GenBank/DDBJ whole genome shotgun (WGS) entry which is preliminary data.</text>
</comment>
<dbReference type="EMBL" id="JAGTJQ010000006">
    <property type="protein sequence ID" value="KAH7029594.1"/>
    <property type="molecule type" value="Genomic_DNA"/>
</dbReference>
<feature type="region of interest" description="Disordered" evidence="1">
    <location>
        <begin position="217"/>
        <end position="260"/>
    </location>
</feature>
<sequence length="260" mass="29074">MAAMKWSTEQIDRVLALSTNTHGIKAVLGSTFYESEIPANACGAWLKGTWAVLHSVQDLTMLTAILCERSPRIAFLWLGAFITGAHKELLGRPSGLLGLNRIDLHAAAWTGVCHTFIQEPVTPLPEGAKWISRADECQLMFLAREPPREFLRYIRTRLLVLVAPEHMLPFYNTVDYTHMDREMDLSDRVAGNLFAWMREMDGFTLAEREIYKHEWGYNSDSDDDDGGTAPAEGDGASAAYRPGLSSPDVGRWMARSATKR</sequence>
<name>A0A9P8Y338_9PEZI</name>
<evidence type="ECO:0000313" key="3">
    <source>
        <dbReference type="Proteomes" id="UP000756346"/>
    </source>
</evidence>
<accession>A0A9P8Y338</accession>
<proteinExistence type="predicted"/>
<dbReference type="OrthoDB" id="3549294at2759"/>
<organism evidence="2 3">
    <name type="scientific">Microdochium trichocladiopsis</name>
    <dbReference type="NCBI Taxonomy" id="1682393"/>
    <lineage>
        <taxon>Eukaryota</taxon>
        <taxon>Fungi</taxon>
        <taxon>Dikarya</taxon>
        <taxon>Ascomycota</taxon>
        <taxon>Pezizomycotina</taxon>
        <taxon>Sordariomycetes</taxon>
        <taxon>Xylariomycetidae</taxon>
        <taxon>Xylariales</taxon>
        <taxon>Microdochiaceae</taxon>
        <taxon>Microdochium</taxon>
    </lineage>
</organism>
<dbReference type="AlphaFoldDB" id="A0A9P8Y338"/>
<protein>
    <submittedName>
        <fullName evidence="2">Uncharacterized protein</fullName>
    </submittedName>
</protein>
<evidence type="ECO:0000313" key="2">
    <source>
        <dbReference type="EMBL" id="KAH7029594.1"/>
    </source>
</evidence>
<dbReference type="RefSeq" id="XP_046011882.1">
    <property type="nucleotide sequence ID" value="XM_046158903.1"/>
</dbReference>
<keyword evidence="3" id="KW-1185">Reference proteome</keyword>
<dbReference type="Proteomes" id="UP000756346">
    <property type="component" value="Unassembled WGS sequence"/>
</dbReference>